<dbReference type="Proteomes" id="UP000429523">
    <property type="component" value="Unassembled WGS sequence"/>
</dbReference>
<accession>A0A6A3FEK3</accession>
<dbReference type="EMBL" id="QXGF01000239">
    <property type="protein sequence ID" value="KAE8943692.1"/>
    <property type="molecule type" value="Genomic_DNA"/>
</dbReference>
<proteinExistence type="predicted"/>
<reference evidence="1 2" key="1">
    <citation type="submission" date="2018-08" db="EMBL/GenBank/DDBJ databases">
        <title>Genomic investigation of the strawberry pathogen Phytophthora fragariae indicates pathogenicity is determined by transcriptional variation in three key races.</title>
        <authorList>
            <person name="Adams T.M."/>
            <person name="Armitage A.D."/>
            <person name="Sobczyk M.K."/>
            <person name="Bates H.J."/>
            <person name="Dunwell J.M."/>
            <person name="Nellist C.F."/>
            <person name="Harrison R.J."/>
        </authorList>
    </citation>
    <scope>NUCLEOTIDE SEQUENCE [LARGE SCALE GENOMIC DNA]</scope>
    <source>
        <strain evidence="1 2">NOV-9</strain>
    </source>
</reference>
<dbReference type="AlphaFoldDB" id="A0A6A3FEK3"/>
<name>A0A6A3FEK3_9STRA</name>
<evidence type="ECO:0000313" key="1">
    <source>
        <dbReference type="EMBL" id="KAE8943692.1"/>
    </source>
</evidence>
<comment type="caution">
    <text evidence="1">The sequence shown here is derived from an EMBL/GenBank/DDBJ whole genome shotgun (WGS) entry which is preliminary data.</text>
</comment>
<gene>
    <name evidence="1" type="ORF">PF009_g6610</name>
</gene>
<organism evidence="1 2">
    <name type="scientific">Phytophthora fragariae</name>
    <dbReference type="NCBI Taxonomy" id="53985"/>
    <lineage>
        <taxon>Eukaryota</taxon>
        <taxon>Sar</taxon>
        <taxon>Stramenopiles</taxon>
        <taxon>Oomycota</taxon>
        <taxon>Peronosporomycetes</taxon>
        <taxon>Peronosporales</taxon>
        <taxon>Peronosporaceae</taxon>
        <taxon>Phytophthora</taxon>
    </lineage>
</organism>
<protein>
    <submittedName>
        <fullName evidence="1">Uncharacterized protein</fullName>
    </submittedName>
</protein>
<evidence type="ECO:0000313" key="2">
    <source>
        <dbReference type="Proteomes" id="UP000429523"/>
    </source>
</evidence>
<sequence>MGFKISPDTNLQTRVGLPLEVLAEVDRVTGFGKPEQDPINSVYLPGAIFGLPGNEPELMDSILAQRLDSQRKPMRFLLVRGRRQEGHARDSLLVTASIYQELLGADHAAKEFSLAKSAWGGNNEKICGS</sequence>